<dbReference type="AlphaFoldDB" id="A0A0A9GR40"/>
<organism evidence="2">
    <name type="scientific">Arundo donax</name>
    <name type="common">Giant reed</name>
    <name type="synonym">Donax arundinaceus</name>
    <dbReference type="NCBI Taxonomy" id="35708"/>
    <lineage>
        <taxon>Eukaryota</taxon>
        <taxon>Viridiplantae</taxon>
        <taxon>Streptophyta</taxon>
        <taxon>Embryophyta</taxon>
        <taxon>Tracheophyta</taxon>
        <taxon>Spermatophyta</taxon>
        <taxon>Magnoliopsida</taxon>
        <taxon>Liliopsida</taxon>
        <taxon>Poales</taxon>
        <taxon>Poaceae</taxon>
        <taxon>PACMAD clade</taxon>
        <taxon>Arundinoideae</taxon>
        <taxon>Arundineae</taxon>
        <taxon>Arundo</taxon>
    </lineage>
</organism>
<protein>
    <submittedName>
        <fullName evidence="2">Uncharacterized protein</fullName>
    </submittedName>
</protein>
<evidence type="ECO:0000313" key="2">
    <source>
        <dbReference type="EMBL" id="JAE25021.1"/>
    </source>
</evidence>
<accession>A0A0A9GR40</accession>
<sequence>MLPLPLLRKPISRASGDPAPSFVASIMMVMHALLVLLCLLERYHLCRSRLNA</sequence>
<evidence type="ECO:0000256" key="1">
    <source>
        <dbReference type="SAM" id="Phobius"/>
    </source>
</evidence>
<proteinExistence type="predicted"/>
<keyword evidence="1" id="KW-0812">Transmembrane</keyword>
<reference evidence="2" key="1">
    <citation type="submission" date="2014-09" db="EMBL/GenBank/DDBJ databases">
        <authorList>
            <person name="Magalhaes I.L.F."/>
            <person name="Oliveira U."/>
            <person name="Santos F.R."/>
            <person name="Vidigal T.H.D.A."/>
            <person name="Brescovit A.D."/>
            <person name="Santos A.J."/>
        </authorList>
    </citation>
    <scope>NUCLEOTIDE SEQUENCE</scope>
    <source>
        <tissue evidence="2">Shoot tissue taken approximately 20 cm above the soil surface</tissue>
    </source>
</reference>
<keyword evidence="1" id="KW-1133">Transmembrane helix</keyword>
<name>A0A0A9GR40_ARUDO</name>
<reference evidence="2" key="2">
    <citation type="journal article" date="2015" name="Data Brief">
        <title>Shoot transcriptome of the giant reed, Arundo donax.</title>
        <authorList>
            <person name="Barrero R.A."/>
            <person name="Guerrero F.D."/>
            <person name="Moolhuijzen P."/>
            <person name="Goolsby J.A."/>
            <person name="Tidwell J."/>
            <person name="Bellgard S.E."/>
            <person name="Bellgard M.I."/>
        </authorList>
    </citation>
    <scope>NUCLEOTIDE SEQUENCE</scope>
    <source>
        <tissue evidence="2">Shoot tissue taken approximately 20 cm above the soil surface</tissue>
    </source>
</reference>
<dbReference type="EMBL" id="GBRH01172875">
    <property type="protein sequence ID" value="JAE25021.1"/>
    <property type="molecule type" value="Transcribed_RNA"/>
</dbReference>
<feature type="transmembrane region" description="Helical" evidence="1">
    <location>
        <begin position="20"/>
        <end position="40"/>
    </location>
</feature>
<keyword evidence="1" id="KW-0472">Membrane</keyword>